<protein>
    <submittedName>
        <fullName evidence="1">Uncharacterized protein</fullName>
    </submittedName>
</protein>
<dbReference type="EMBL" id="CP006704">
    <property type="protein sequence ID" value="AIJ45544.1"/>
    <property type="molecule type" value="Genomic_DNA"/>
</dbReference>
<evidence type="ECO:0000313" key="1">
    <source>
        <dbReference type="EMBL" id="AIJ45544.1"/>
    </source>
</evidence>
<reference evidence="1 2" key="1">
    <citation type="journal article" date="2014" name="Genome Announc.">
        <title>Complete Genome Sequence of Polychlorinated Biphenyl Degrader Comamonas testosteroni TK102 (NBRC 109938).</title>
        <authorList>
            <person name="Fukuda K."/>
            <person name="Hosoyama A."/>
            <person name="Tsuchikane K."/>
            <person name="Ohji S."/>
            <person name="Yamazoe A."/>
            <person name="Fujita N."/>
            <person name="Shintani M."/>
            <person name="Kimbara K."/>
        </authorList>
    </citation>
    <scope>NUCLEOTIDE SEQUENCE [LARGE SCALE GENOMIC DNA]</scope>
    <source>
        <strain evidence="1">TK102</strain>
    </source>
</reference>
<accession>A0A076PFK6</accession>
<gene>
    <name evidence="1" type="ORF">O987_07005</name>
</gene>
<evidence type="ECO:0000313" key="2">
    <source>
        <dbReference type="Proteomes" id="UP000028782"/>
    </source>
</evidence>
<name>A0A076PFK6_COMTE</name>
<dbReference type="AlphaFoldDB" id="A0A076PFK6"/>
<dbReference type="KEGG" id="ctes:O987_07005"/>
<dbReference type="RefSeq" id="WP_200879593.1">
    <property type="nucleotide sequence ID" value="NZ_CP006704.1"/>
</dbReference>
<dbReference type="HOGENOM" id="CLU_3198522_0_0_4"/>
<sequence length="45" mass="4778">MLTRYIVTSGGKRRTTLATGSCDAIARAMVRFGNAHPISARRAAA</sequence>
<dbReference type="Proteomes" id="UP000028782">
    <property type="component" value="Chromosome"/>
</dbReference>
<proteinExistence type="predicted"/>
<organism evidence="1 2">
    <name type="scientific">Comamonas testosteroni TK102</name>
    <dbReference type="NCBI Taxonomy" id="1392005"/>
    <lineage>
        <taxon>Bacteria</taxon>
        <taxon>Pseudomonadati</taxon>
        <taxon>Pseudomonadota</taxon>
        <taxon>Betaproteobacteria</taxon>
        <taxon>Burkholderiales</taxon>
        <taxon>Comamonadaceae</taxon>
        <taxon>Comamonas</taxon>
    </lineage>
</organism>